<name>A0ABW3Y0W3_9FLAO</name>
<proteinExistence type="predicted"/>
<dbReference type="InterPro" id="IPR012337">
    <property type="entry name" value="RNaseH-like_sf"/>
</dbReference>
<organism evidence="1 2">
    <name type="scientific">Namhaeicola litoreus</name>
    <dbReference type="NCBI Taxonomy" id="1052145"/>
    <lineage>
        <taxon>Bacteria</taxon>
        <taxon>Pseudomonadati</taxon>
        <taxon>Bacteroidota</taxon>
        <taxon>Flavobacteriia</taxon>
        <taxon>Flavobacteriales</taxon>
        <taxon>Flavobacteriaceae</taxon>
        <taxon>Namhaeicola</taxon>
    </lineage>
</organism>
<accession>A0ABW3Y0W3</accession>
<keyword evidence="2" id="KW-1185">Reference proteome</keyword>
<dbReference type="InterPro" id="IPR036397">
    <property type="entry name" value="RNaseH_sf"/>
</dbReference>
<dbReference type="RefSeq" id="WP_377177627.1">
    <property type="nucleotide sequence ID" value="NZ_JBHTMY010000003.1"/>
</dbReference>
<protein>
    <recommendedName>
        <fullName evidence="3">Integrase catalytic domain-containing protein</fullName>
    </recommendedName>
</protein>
<gene>
    <name evidence="1" type="ORF">ACFQ39_07415</name>
</gene>
<evidence type="ECO:0008006" key="3">
    <source>
        <dbReference type="Google" id="ProtNLM"/>
    </source>
</evidence>
<dbReference type="SUPFAM" id="SSF53098">
    <property type="entry name" value="Ribonuclease H-like"/>
    <property type="match status" value="1"/>
</dbReference>
<reference evidence="2" key="1">
    <citation type="journal article" date="2019" name="Int. J. Syst. Evol. Microbiol.">
        <title>The Global Catalogue of Microorganisms (GCM) 10K type strain sequencing project: providing services to taxonomists for standard genome sequencing and annotation.</title>
        <authorList>
            <consortium name="The Broad Institute Genomics Platform"/>
            <consortium name="The Broad Institute Genome Sequencing Center for Infectious Disease"/>
            <person name="Wu L."/>
            <person name="Ma J."/>
        </authorList>
    </citation>
    <scope>NUCLEOTIDE SEQUENCE [LARGE SCALE GENOMIC DNA]</scope>
    <source>
        <strain evidence="2">CCUG 61485</strain>
    </source>
</reference>
<dbReference type="Gene3D" id="3.30.420.10">
    <property type="entry name" value="Ribonuclease H-like superfamily/Ribonuclease H"/>
    <property type="match status" value="1"/>
</dbReference>
<dbReference type="EMBL" id="JBHTMY010000003">
    <property type="protein sequence ID" value="MFD1315441.1"/>
    <property type="molecule type" value="Genomic_DNA"/>
</dbReference>
<dbReference type="Proteomes" id="UP001597201">
    <property type="component" value="Unassembled WGS sequence"/>
</dbReference>
<evidence type="ECO:0000313" key="2">
    <source>
        <dbReference type="Proteomes" id="UP001597201"/>
    </source>
</evidence>
<evidence type="ECO:0000313" key="1">
    <source>
        <dbReference type="EMBL" id="MFD1315441.1"/>
    </source>
</evidence>
<sequence>MNDPQIKMTHLIAQRDIQFSNSSIEAFNKIIKHQFLLPLKISNGKILGKELDKAIFIYNNIRPQFGLKGNTPIEVYQGNVLNFEQYKTHFKEHKKQRILQHQKSNCKICLPN</sequence>
<comment type="caution">
    <text evidence="1">The sequence shown here is derived from an EMBL/GenBank/DDBJ whole genome shotgun (WGS) entry which is preliminary data.</text>
</comment>